<sequence>MSELADDTTAGDAAPTIRARDDVDGCGCLECRNIETVTTRRTALDALVWSLRLFRSRPSIVAFAGVGIVANRLLETDSINMLPTPVVGLFDVITAFAFVFLIRAYVGTIVAGELTGDTVAIREGLHRTSTRIPALVGAIVLFILSVMAIPFLVSLPLLVLVGVVPGNPVEVVGFPVVGAISVVVVTVPFLLLLFKFWFVPEACVIGQYGPVEALRISWHVTTNYRGKFVLILIIAIGSAISFYLPTYLPEMGTKLGGLHPVLSVISASFGEFLSIVWASAYAHIYVQGVVS</sequence>
<name>A0A1I6P7Q3_9EURY</name>
<keyword evidence="4" id="KW-1185">Reference proteome</keyword>
<dbReference type="RefSeq" id="WP_245779376.1">
    <property type="nucleotide sequence ID" value="NZ_FOZS01000001.1"/>
</dbReference>
<protein>
    <recommendedName>
        <fullName evidence="2">DUF7847 domain-containing protein</fullName>
    </recommendedName>
</protein>
<gene>
    <name evidence="3" type="ORF">SAMN04488556_0378</name>
</gene>
<keyword evidence="1" id="KW-1133">Transmembrane helix</keyword>
<feature type="transmembrane region" description="Helical" evidence="1">
    <location>
        <begin position="86"/>
        <end position="111"/>
    </location>
</feature>
<organism evidence="3 4">
    <name type="scientific">Halostagnicola kamekurae</name>
    <dbReference type="NCBI Taxonomy" id="619731"/>
    <lineage>
        <taxon>Archaea</taxon>
        <taxon>Methanobacteriati</taxon>
        <taxon>Methanobacteriota</taxon>
        <taxon>Stenosarchaea group</taxon>
        <taxon>Halobacteria</taxon>
        <taxon>Halobacteriales</taxon>
        <taxon>Natrialbaceae</taxon>
        <taxon>Halostagnicola</taxon>
    </lineage>
</organism>
<evidence type="ECO:0000313" key="4">
    <source>
        <dbReference type="Proteomes" id="UP000199199"/>
    </source>
</evidence>
<accession>A0A1I6P7Q3</accession>
<reference evidence="4" key="1">
    <citation type="submission" date="2016-10" db="EMBL/GenBank/DDBJ databases">
        <authorList>
            <person name="Varghese N."/>
            <person name="Submissions S."/>
        </authorList>
    </citation>
    <scope>NUCLEOTIDE SEQUENCE [LARGE SCALE GENOMIC DNA]</scope>
    <source>
        <strain evidence="4">DSM 22427</strain>
    </source>
</reference>
<feature type="domain" description="DUF7847" evidence="2">
    <location>
        <begin position="44"/>
        <end position="278"/>
    </location>
</feature>
<proteinExistence type="predicted"/>
<evidence type="ECO:0000313" key="3">
    <source>
        <dbReference type="EMBL" id="SFS36223.1"/>
    </source>
</evidence>
<keyword evidence="1" id="KW-0472">Membrane</keyword>
<dbReference type="EMBL" id="FOZS01000001">
    <property type="protein sequence ID" value="SFS36223.1"/>
    <property type="molecule type" value="Genomic_DNA"/>
</dbReference>
<feature type="transmembrane region" description="Helical" evidence="1">
    <location>
        <begin position="132"/>
        <end position="153"/>
    </location>
</feature>
<keyword evidence="1" id="KW-0812">Transmembrane</keyword>
<feature type="transmembrane region" description="Helical" evidence="1">
    <location>
        <begin position="228"/>
        <end position="248"/>
    </location>
</feature>
<feature type="transmembrane region" description="Helical" evidence="1">
    <location>
        <begin position="173"/>
        <end position="194"/>
    </location>
</feature>
<dbReference type="Pfam" id="PF25231">
    <property type="entry name" value="DUF7847"/>
    <property type="match status" value="1"/>
</dbReference>
<dbReference type="AlphaFoldDB" id="A0A1I6P7Q3"/>
<dbReference type="InterPro" id="IPR057169">
    <property type="entry name" value="DUF7847"/>
</dbReference>
<dbReference type="Proteomes" id="UP000199199">
    <property type="component" value="Unassembled WGS sequence"/>
</dbReference>
<feature type="transmembrane region" description="Helical" evidence="1">
    <location>
        <begin position="260"/>
        <end position="286"/>
    </location>
</feature>
<evidence type="ECO:0000256" key="1">
    <source>
        <dbReference type="SAM" id="Phobius"/>
    </source>
</evidence>
<evidence type="ECO:0000259" key="2">
    <source>
        <dbReference type="Pfam" id="PF25231"/>
    </source>
</evidence>